<keyword evidence="4" id="KW-1185">Reference proteome</keyword>
<proteinExistence type="predicted"/>
<feature type="compositionally biased region" description="Low complexity" evidence="1">
    <location>
        <begin position="225"/>
        <end position="301"/>
    </location>
</feature>
<dbReference type="AlphaFoldDB" id="A0A2A9PFM0"/>
<evidence type="ECO:0000256" key="2">
    <source>
        <dbReference type="SAM" id="Phobius"/>
    </source>
</evidence>
<evidence type="ECO:0000256" key="1">
    <source>
        <dbReference type="SAM" id="MobiDB-lite"/>
    </source>
</evidence>
<keyword evidence="2" id="KW-1133">Transmembrane helix</keyword>
<protein>
    <submittedName>
        <fullName evidence="3">Uncharacterized protein</fullName>
    </submittedName>
</protein>
<sequence>MAVSSVPASRESPEYLEAGLLSTGDEDKIRSLAPPPRSMSPLRRLMLAVVLGIFLGFGLSLAKDYVTKPCLSEAANVDRVVVVQQRLDSTDLLRRVLHSWFPANLANNLGRSAAGPPVFAGLARRQDDGAGGSNATSRATSSFQPQTSTDASSSSASSSADTSSAPVTSSLPSVDTSSATATSSLVGSSSSQALPETSSATSAEPTSLVTAPAITTVSSTPRRQPTSSFATSSATPEESSSSAAGTSLTNDSTLVATSSSSSAPASLPPSFTSSSSLSTSSVEDSFSSLTTTSPTTTASRSRFLWQSPSMTMSPGTPTKEESSSPTPTEANRRTVTTGRVSTSSAVRTTWTTTLSDGGVTTLTSTSWVAVVPSETAAPSSRSREADLQNAAPQMQVEATLFAMVAAFAGAIILI</sequence>
<dbReference type="EMBL" id="LAZP02000149">
    <property type="protein sequence ID" value="PFH60128.1"/>
    <property type="molecule type" value="Genomic_DNA"/>
</dbReference>
<dbReference type="OrthoDB" id="5427732at2759"/>
<dbReference type="Proteomes" id="UP000037136">
    <property type="component" value="Unassembled WGS sequence"/>
</dbReference>
<dbReference type="STRING" id="268505.A0A2A9PFM0"/>
<evidence type="ECO:0000313" key="3">
    <source>
        <dbReference type="EMBL" id="PFH60128.1"/>
    </source>
</evidence>
<accession>A0A2A9PFM0</accession>
<keyword evidence="2" id="KW-0472">Membrane</keyword>
<keyword evidence="2" id="KW-0812">Transmembrane</keyword>
<feature type="compositionally biased region" description="Polar residues" evidence="1">
    <location>
        <begin position="304"/>
        <end position="316"/>
    </location>
</feature>
<reference evidence="3 4" key="1">
    <citation type="journal article" date="2015" name="BMC Genomics">
        <title>Gene expression during zombie ant biting behavior reflects the complexity underlying fungal parasitic behavioral manipulation.</title>
        <authorList>
            <person name="de Bekker C."/>
            <person name="Ohm R.A."/>
            <person name="Loreto R.G."/>
            <person name="Sebastian A."/>
            <person name="Albert I."/>
            <person name="Merrow M."/>
            <person name="Brachmann A."/>
            <person name="Hughes D.P."/>
        </authorList>
    </citation>
    <scope>NUCLEOTIDE SEQUENCE [LARGE SCALE GENOMIC DNA]</scope>
    <source>
        <strain evidence="3 4">SC16a</strain>
    </source>
</reference>
<feature type="compositionally biased region" description="Low complexity" evidence="1">
    <location>
        <begin position="147"/>
        <end position="207"/>
    </location>
</feature>
<feature type="region of interest" description="Disordered" evidence="1">
    <location>
        <begin position="122"/>
        <end position="343"/>
    </location>
</feature>
<reference evidence="3 4" key="2">
    <citation type="journal article" date="2017" name="Sci. Rep.">
        <title>Ant-infecting Ophiocordyceps genomes reveal a high diversity of potential behavioral manipulation genes and a possible major role for enterotoxins.</title>
        <authorList>
            <person name="de Bekker C."/>
            <person name="Ohm R.A."/>
            <person name="Evans H.C."/>
            <person name="Brachmann A."/>
            <person name="Hughes D.P."/>
        </authorList>
    </citation>
    <scope>NUCLEOTIDE SEQUENCE [LARGE SCALE GENOMIC DNA]</scope>
    <source>
        <strain evidence="3 4">SC16a</strain>
    </source>
</reference>
<gene>
    <name evidence="3" type="ORF">XA68_11401</name>
</gene>
<feature type="transmembrane region" description="Helical" evidence="2">
    <location>
        <begin position="45"/>
        <end position="62"/>
    </location>
</feature>
<feature type="compositionally biased region" description="Low complexity" evidence="1">
    <location>
        <begin position="333"/>
        <end position="343"/>
    </location>
</feature>
<comment type="caution">
    <text evidence="3">The sequence shown here is derived from an EMBL/GenBank/DDBJ whole genome shotgun (WGS) entry which is preliminary data.</text>
</comment>
<organism evidence="3 4">
    <name type="scientific">Ophiocordyceps unilateralis</name>
    <name type="common">Zombie-ant fungus</name>
    <name type="synonym">Torrubia unilateralis</name>
    <dbReference type="NCBI Taxonomy" id="268505"/>
    <lineage>
        <taxon>Eukaryota</taxon>
        <taxon>Fungi</taxon>
        <taxon>Dikarya</taxon>
        <taxon>Ascomycota</taxon>
        <taxon>Pezizomycotina</taxon>
        <taxon>Sordariomycetes</taxon>
        <taxon>Hypocreomycetidae</taxon>
        <taxon>Hypocreales</taxon>
        <taxon>Ophiocordycipitaceae</taxon>
        <taxon>Ophiocordyceps</taxon>
    </lineage>
</organism>
<name>A0A2A9PFM0_OPHUN</name>
<feature type="compositionally biased region" description="Polar residues" evidence="1">
    <location>
        <begin position="213"/>
        <end position="224"/>
    </location>
</feature>
<evidence type="ECO:0000313" key="4">
    <source>
        <dbReference type="Proteomes" id="UP000037136"/>
    </source>
</evidence>
<feature type="compositionally biased region" description="Polar residues" evidence="1">
    <location>
        <begin position="133"/>
        <end position="146"/>
    </location>
</feature>